<gene>
    <name evidence="3" type="ORF">FD01_GL002245</name>
</gene>
<dbReference type="GO" id="GO:0003677">
    <property type="term" value="F:DNA binding"/>
    <property type="evidence" value="ECO:0007669"/>
    <property type="project" value="UniProtKB-KW"/>
</dbReference>
<comment type="caution">
    <text evidence="3">The sequence shown here is derived from an EMBL/GenBank/DDBJ whole genome shotgun (WGS) entry which is preliminary data.</text>
</comment>
<dbReference type="CDD" id="cd00093">
    <property type="entry name" value="HTH_XRE"/>
    <property type="match status" value="1"/>
</dbReference>
<dbReference type="SMART" id="SM00530">
    <property type="entry name" value="HTH_XRE"/>
    <property type="match status" value="1"/>
</dbReference>
<organism evidence="3 4">
    <name type="scientific">Lacticaseibacillus manihotivorans DSM 13343 = JCM 12514</name>
    <dbReference type="NCBI Taxonomy" id="1423769"/>
    <lineage>
        <taxon>Bacteria</taxon>
        <taxon>Bacillati</taxon>
        <taxon>Bacillota</taxon>
        <taxon>Bacilli</taxon>
        <taxon>Lactobacillales</taxon>
        <taxon>Lactobacillaceae</taxon>
        <taxon>Lacticaseibacillus</taxon>
    </lineage>
</organism>
<dbReference type="PANTHER" id="PTHR46558:SF11">
    <property type="entry name" value="HTH-TYPE TRANSCRIPTIONAL REGULATOR XRE"/>
    <property type="match status" value="1"/>
</dbReference>
<dbReference type="EMBL" id="AZEU01000261">
    <property type="protein sequence ID" value="KRL41177.1"/>
    <property type="molecule type" value="Genomic_DNA"/>
</dbReference>
<feature type="domain" description="HTH cro/C1-type" evidence="2">
    <location>
        <begin position="21"/>
        <end position="64"/>
    </location>
</feature>
<proteinExistence type="predicted"/>
<dbReference type="Pfam" id="PF01381">
    <property type="entry name" value="HTH_3"/>
    <property type="match status" value="1"/>
</dbReference>
<reference evidence="3 4" key="1">
    <citation type="journal article" date="2015" name="Genome Announc.">
        <title>Expanding the biotechnology potential of lactobacilli through comparative genomics of 213 strains and associated genera.</title>
        <authorList>
            <person name="Sun Z."/>
            <person name="Harris H.M."/>
            <person name="McCann A."/>
            <person name="Guo C."/>
            <person name="Argimon S."/>
            <person name="Zhang W."/>
            <person name="Yang X."/>
            <person name="Jeffery I.B."/>
            <person name="Cooney J.C."/>
            <person name="Kagawa T.F."/>
            <person name="Liu W."/>
            <person name="Song Y."/>
            <person name="Salvetti E."/>
            <person name="Wrobel A."/>
            <person name="Rasinkangas P."/>
            <person name="Parkhill J."/>
            <person name="Rea M.C."/>
            <person name="O'Sullivan O."/>
            <person name="Ritari J."/>
            <person name="Douillard F.P."/>
            <person name="Paul Ross R."/>
            <person name="Yang R."/>
            <person name="Briner A.E."/>
            <person name="Felis G.E."/>
            <person name="de Vos W.M."/>
            <person name="Barrangou R."/>
            <person name="Klaenhammer T.R."/>
            <person name="Caufield P.W."/>
            <person name="Cui Y."/>
            <person name="Zhang H."/>
            <person name="O'Toole P.W."/>
        </authorList>
    </citation>
    <scope>NUCLEOTIDE SEQUENCE [LARGE SCALE GENOMIC DNA]</scope>
    <source>
        <strain evidence="3 4">DSM 13343</strain>
    </source>
</reference>
<dbReference type="InterPro" id="IPR001387">
    <property type="entry name" value="Cro/C1-type_HTH"/>
</dbReference>
<keyword evidence="1" id="KW-0238">DNA-binding</keyword>
<evidence type="ECO:0000313" key="3">
    <source>
        <dbReference type="EMBL" id="KRL41177.1"/>
    </source>
</evidence>
<evidence type="ECO:0000256" key="1">
    <source>
        <dbReference type="ARBA" id="ARBA00023125"/>
    </source>
</evidence>
<protein>
    <recommendedName>
        <fullName evidence="2">HTH cro/C1-type domain-containing protein</fullName>
    </recommendedName>
</protein>
<dbReference type="Proteomes" id="UP000051790">
    <property type="component" value="Unassembled WGS sequence"/>
</dbReference>
<name>A0A0R1Q9W1_9LACO</name>
<dbReference type="OrthoDB" id="9805856at2"/>
<dbReference type="InterPro" id="IPR010982">
    <property type="entry name" value="Lambda_DNA-bd_dom_sf"/>
</dbReference>
<dbReference type="PANTHER" id="PTHR46558">
    <property type="entry name" value="TRACRIPTIONAL REGULATORY PROTEIN-RELATED-RELATED"/>
    <property type="match status" value="1"/>
</dbReference>
<dbReference type="Gene3D" id="1.10.260.40">
    <property type="entry name" value="lambda repressor-like DNA-binding domains"/>
    <property type="match status" value="1"/>
</dbReference>
<accession>A0A0R1Q9W1</accession>
<evidence type="ECO:0000259" key="2">
    <source>
        <dbReference type="PROSITE" id="PS50943"/>
    </source>
</evidence>
<dbReference type="AlphaFoldDB" id="A0A0R1Q9W1"/>
<keyword evidence="4" id="KW-1185">Reference proteome</keyword>
<dbReference type="SUPFAM" id="SSF47413">
    <property type="entry name" value="lambda repressor-like DNA-binding domains"/>
    <property type="match status" value="1"/>
</dbReference>
<dbReference type="PROSITE" id="PS50943">
    <property type="entry name" value="HTH_CROC1"/>
    <property type="match status" value="1"/>
</dbReference>
<sequence length="131" mass="14648">MARVNAERLADLRHEQPKTRQVDIAKMLGIGTSTYSMYEQGLREPDDETKIKIAQYFHVSVDYLVGNSDLRTPHPTRSIDTELTALRHQLRDTSAKPMYHGQELTAPVRKSLAALLDGVVSAADALTENDD</sequence>
<evidence type="ECO:0000313" key="4">
    <source>
        <dbReference type="Proteomes" id="UP000051790"/>
    </source>
</evidence>
<dbReference type="PATRIC" id="fig|1423769.4.peg.2422"/>